<feature type="chain" id="PRO_5047022747" evidence="1">
    <location>
        <begin position="23"/>
        <end position="638"/>
    </location>
</feature>
<dbReference type="InterPro" id="IPR035992">
    <property type="entry name" value="Ricin_B-like_lectins"/>
</dbReference>
<keyword evidence="4" id="KW-1185">Reference proteome</keyword>
<dbReference type="SUPFAM" id="SSF50370">
    <property type="entry name" value="Ricin B-like lectins"/>
    <property type="match status" value="1"/>
</dbReference>
<protein>
    <submittedName>
        <fullName evidence="3">RICIN domain-containing protein</fullName>
    </submittedName>
</protein>
<sequence length="638" mass="66184">MTCLTQLLLSVLAATALVPAQAADVSYNLVGSNGKCLDSSGQLSNCGGAEQRFGFAADGSVYLAGSDPKRYLQGNLFARKTVSLSGALATGNASTYWSRPGGDRIQLSQSRAVSAMCLSWQLVGYVKPGPGTGNPGVLSAELALCSATADNQKWTLSNPSPVELADPSKTQVRNSTRSCLQQTDFTSPLSASKLSVAACAGAVKSEYFRFTNQGAIVLNGYCLTPSGGAGAAVGLGSCGDTGVPPATNQQWKRGSGSSIVSLSSGLCLAQTKTGVELEPCDAGNLAQYWSTSGIVASNWPQGLPDKPSTYVPGQSLSAGQVNTIVNWIQGETSITSTPFCYKTAAYDRGAGILPGCADGQYKDGALCYSNCRSGFHPVGPVCWSDQSLSYTPGWHCTAKIGGVCVATAPDSCRDGYTGVGGVCWLTKASYGNGAGSAANSCNSNRVMQAGLCYLKPRDGYQCNVTSCNQRCAAGVVDCGPAACASNANQCASTIANMVVSSALMFASIATAGEVGEAKIAMQAAKKGVEAARTADELAQAMVILANDINNFLKLSEKNLATISSVDIEAQIARKYPRDSADYRHIAREWAARQLLFYIADLIKDLDIIIITAIDPTGIASVIDAFGKPPCKDHTPMPG</sequence>
<dbReference type="PROSITE" id="PS50231">
    <property type="entry name" value="RICIN_B_LECTIN"/>
    <property type="match status" value="1"/>
</dbReference>
<feature type="signal peptide" evidence="1">
    <location>
        <begin position="1"/>
        <end position="22"/>
    </location>
</feature>
<name>A0ABU3PIH6_9BURK</name>
<keyword evidence="1" id="KW-0732">Signal</keyword>
<organism evidence="3 4">
    <name type="scientific">Roseateles aquae</name>
    <dbReference type="NCBI Taxonomy" id="3077235"/>
    <lineage>
        <taxon>Bacteria</taxon>
        <taxon>Pseudomonadati</taxon>
        <taxon>Pseudomonadota</taxon>
        <taxon>Betaproteobacteria</taxon>
        <taxon>Burkholderiales</taxon>
        <taxon>Sphaerotilaceae</taxon>
        <taxon>Roseateles</taxon>
    </lineage>
</organism>
<gene>
    <name evidence="3" type="ORF">RQP53_23880</name>
</gene>
<evidence type="ECO:0000313" key="3">
    <source>
        <dbReference type="EMBL" id="MDT9002342.1"/>
    </source>
</evidence>
<evidence type="ECO:0000313" key="4">
    <source>
        <dbReference type="Proteomes" id="UP001246372"/>
    </source>
</evidence>
<evidence type="ECO:0000256" key="1">
    <source>
        <dbReference type="SAM" id="SignalP"/>
    </source>
</evidence>
<reference evidence="3" key="1">
    <citation type="submission" date="2023-09" db="EMBL/GenBank/DDBJ databases">
        <title>Paucibacter sp. APW11 Genome sequencing and assembly.</title>
        <authorList>
            <person name="Kim I."/>
        </authorList>
    </citation>
    <scope>NUCLEOTIDE SEQUENCE</scope>
    <source>
        <strain evidence="3">APW11</strain>
    </source>
</reference>
<proteinExistence type="predicted"/>
<dbReference type="Pfam" id="PF00652">
    <property type="entry name" value="Ricin_B_lectin"/>
    <property type="match status" value="1"/>
</dbReference>
<dbReference type="Gene3D" id="2.80.10.50">
    <property type="match status" value="1"/>
</dbReference>
<accession>A0ABU3PIH6</accession>
<dbReference type="EMBL" id="JAVXZY010000014">
    <property type="protein sequence ID" value="MDT9002342.1"/>
    <property type="molecule type" value="Genomic_DNA"/>
</dbReference>
<comment type="caution">
    <text evidence="3">The sequence shown here is derived from an EMBL/GenBank/DDBJ whole genome shotgun (WGS) entry which is preliminary data.</text>
</comment>
<feature type="domain" description="Ricin B lectin" evidence="2">
    <location>
        <begin position="25"/>
        <end position="157"/>
    </location>
</feature>
<feature type="domain" description="Ricin B lectin" evidence="2">
    <location>
        <begin position="166"/>
        <end position="292"/>
    </location>
</feature>
<dbReference type="SMART" id="SM00458">
    <property type="entry name" value="RICIN"/>
    <property type="match status" value="2"/>
</dbReference>
<dbReference type="InterPro" id="IPR000772">
    <property type="entry name" value="Ricin_B_lectin"/>
</dbReference>
<dbReference type="RefSeq" id="WP_315653235.1">
    <property type="nucleotide sequence ID" value="NZ_JAVXZY010000014.1"/>
</dbReference>
<evidence type="ECO:0000259" key="2">
    <source>
        <dbReference type="SMART" id="SM00458"/>
    </source>
</evidence>
<dbReference type="Proteomes" id="UP001246372">
    <property type="component" value="Unassembled WGS sequence"/>
</dbReference>